<dbReference type="Gene3D" id="3.10.20.30">
    <property type="match status" value="1"/>
</dbReference>
<protein>
    <recommendedName>
        <fullName evidence="3">Molybdopterin synthase sulfur carrier subunit</fullName>
    </recommendedName>
</protein>
<dbReference type="RefSeq" id="WP_146894664.1">
    <property type="nucleotide sequence ID" value="NZ_BJYS01000001.1"/>
</dbReference>
<gene>
    <name evidence="4" type="primary">moaD</name>
    <name evidence="4" type="ORF">AAE02nite_03030</name>
</gene>
<dbReference type="InterPro" id="IPR044672">
    <property type="entry name" value="MOCS2A"/>
</dbReference>
<dbReference type="InterPro" id="IPR016155">
    <property type="entry name" value="Mopterin_synth/thiamin_S_b"/>
</dbReference>
<evidence type="ECO:0000256" key="2">
    <source>
        <dbReference type="ARBA" id="ARBA00024200"/>
    </source>
</evidence>
<keyword evidence="1" id="KW-0547">Nucleotide-binding</keyword>
<dbReference type="SUPFAM" id="SSF54285">
    <property type="entry name" value="MoaD/ThiS"/>
    <property type="match status" value="1"/>
</dbReference>
<proteinExistence type="inferred from homology"/>
<dbReference type="GO" id="GO:0006777">
    <property type="term" value="P:Mo-molybdopterin cofactor biosynthetic process"/>
    <property type="evidence" value="ECO:0007669"/>
    <property type="project" value="InterPro"/>
</dbReference>
<dbReference type="GO" id="GO:0000166">
    <property type="term" value="F:nucleotide binding"/>
    <property type="evidence" value="ECO:0007669"/>
    <property type="project" value="UniProtKB-KW"/>
</dbReference>
<dbReference type="InterPro" id="IPR003749">
    <property type="entry name" value="ThiS/MoaD-like"/>
</dbReference>
<reference evidence="4 5" key="1">
    <citation type="submission" date="2019-07" db="EMBL/GenBank/DDBJ databases">
        <title>Whole genome shotgun sequence of Adhaeribacter aerolatus NBRC 106133.</title>
        <authorList>
            <person name="Hosoyama A."/>
            <person name="Uohara A."/>
            <person name="Ohji S."/>
            <person name="Ichikawa N."/>
        </authorList>
    </citation>
    <scope>NUCLEOTIDE SEQUENCE [LARGE SCALE GENOMIC DNA]</scope>
    <source>
        <strain evidence="4 5">NBRC 106133</strain>
    </source>
</reference>
<dbReference type="PANTHER" id="PTHR33359">
    <property type="entry name" value="MOLYBDOPTERIN SYNTHASE SULFUR CARRIER SUBUNIT"/>
    <property type="match status" value="1"/>
</dbReference>
<evidence type="ECO:0000256" key="1">
    <source>
        <dbReference type="ARBA" id="ARBA00022741"/>
    </source>
</evidence>
<dbReference type="CDD" id="cd00754">
    <property type="entry name" value="Ubl_MoaD"/>
    <property type="match status" value="1"/>
</dbReference>
<dbReference type="Proteomes" id="UP000321532">
    <property type="component" value="Unassembled WGS sequence"/>
</dbReference>
<evidence type="ECO:0000313" key="4">
    <source>
        <dbReference type="EMBL" id="GEO02639.1"/>
    </source>
</evidence>
<dbReference type="InterPro" id="IPR012675">
    <property type="entry name" value="Beta-grasp_dom_sf"/>
</dbReference>
<dbReference type="EMBL" id="BJYS01000001">
    <property type="protein sequence ID" value="GEO02639.1"/>
    <property type="molecule type" value="Genomic_DNA"/>
</dbReference>
<comment type="caution">
    <text evidence="4">The sequence shown here is derived from an EMBL/GenBank/DDBJ whole genome shotgun (WGS) entry which is preliminary data.</text>
</comment>
<dbReference type="OrthoDB" id="598356at2"/>
<evidence type="ECO:0000256" key="3">
    <source>
        <dbReference type="ARBA" id="ARBA00024247"/>
    </source>
</evidence>
<dbReference type="UniPathway" id="UPA00344"/>
<comment type="similarity">
    <text evidence="2">Belongs to the MoaD family.</text>
</comment>
<dbReference type="AlphaFoldDB" id="A0A512ASF5"/>
<name>A0A512ASF5_9BACT</name>
<accession>A0A512ASF5</accession>
<evidence type="ECO:0000313" key="5">
    <source>
        <dbReference type="Proteomes" id="UP000321532"/>
    </source>
</evidence>
<dbReference type="Pfam" id="PF02597">
    <property type="entry name" value="ThiS"/>
    <property type="match status" value="1"/>
</dbReference>
<dbReference type="PANTHER" id="PTHR33359:SF1">
    <property type="entry name" value="MOLYBDOPTERIN SYNTHASE SULFUR CARRIER SUBUNIT"/>
    <property type="match status" value="1"/>
</dbReference>
<sequence length="80" mass="8659">MQVKIALFGITKEIIGASKLNYQLSETADVNQLLNNLRADYPALQKLSSLMIAVNDDYATPEQTLSAHDEIALIPPVCGG</sequence>
<keyword evidence="5" id="KW-1185">Reference proteome</keyword>
<organism evidence="4 5">
    <name type="scientific">Adhaeribacter aerolatus</name>
    <dbReference type="NCBI Taxonomy" id="670289"/>
    <lineage>
        <taxon>Bacteria</taxon>
        <taxon>Pseudomonadati</taxon>
        <taxon>Bacteroidota</taxon>
        <taxon>Cytophagia</taxon>
        <taxon>Cytophagales</taxon>
        <taxon>Hymenobacteraceae</taxon>
        <taxon>Adhaeribacter</taxon>
    </lineage>
</organism>
<dbReference type="GO" id="GO:1990133">
    <property type="term" value="C:molybdopterin adenylyltransferase complex"/>
    <property type="evidence" value="ECO:0007669"/>
    <property type="project" value="TreeGrafter"/>
</dbReference>